<keyword evidence="1" id="KW-0472">Membrane</keyword>
<dbReference type="InParanoid" id="C8X695"/>
<keyword evidence="1" id="KW-1133">Transmembrane helix</keyword>
<dbReference type="AlphaFoldDB" id="C8X695"/>
<accession>C8X695</accession>
<feature type="transmembrane region" description="Helical" evidence="1">
    <location>
        <begin position="22"/>
        <end position="55"/>
    </location>
</feature>
<sequence>MPHASDTTTRGWTIARYVGNGVLIVLGTAAAAVVLYFLVVIGSLILGLVLGLWLARVAARMMSGMY</sequence>
<name>C8X695_NAKMY</name>
<keyword evidence="3" id="KW-1185">Reference proteome</keyword>
<proteinExistence type="predicted"/>
<evidence type="ECO:0000313" key="2">
    <source>
        <dbReference type="EMBL" id="ACV76866.1"/>
    </source>
</evidence>
<dbReference type="Proteomes" id="UP000002218">
    <property type="component" value="Chromosome"/>
</dbReference>
<evidence type="ECO:0000313" key="3">
    <source>
        <dbReference type="Proteomes" id="UP000002218"/>
    </source>
</evidence>
<dbReference type="STRING" id="479431.Namu_0446"/>
<protein>
    <submittedName>
        <fullName evidence="2">Uncharacterized protein</fullName>
    </submittedName>
</protein>
<reference evidence="3" key="1">
    <citation type="submission" date="2009-09" db="EMBL/GenBank/DDBJ databases">
        <title>The complete genome of Nakamurella multipartita DSM 44233.</title>
        <authorList>
            <consortium name="US DOE Joint Genome Institute (JGI-PGF)"/>
            <person name="Lucas S."/>
            <person name="Copeland A."/>
            <person name="Lapidus A."/>
            <person name="Glavina del Rio T."/>
            <person name="Dalin E."/>
            <person name="Tice H."/>
            <person name="Bruce D."/>
            <person name="Goodwin L."/>
            <person name="Pitluck S."/>
            <person name="Kyrpides N."/>
            <person name="Mavromatis K."/>
            <person name="Ivanova N."/>
            <person name="Ovchinnikova G."/>
            <person name="Sims D."/>
            <person name="Meincke L."/>
            <person name="Brettin T."/>
            <person name="Detter J.C."/>
            <person name="Han C."/>
            <person name="Larimer F."/>
            <person name="Land M."/>
            <person name="Hauser L."/>
            <person name="Markowitz V."/>
            <person name="Cheng J.-F."/>
            <person name="Hugenholtz P."/>
            <person name="Woyke T."/>
            <person name="Wu D."/>
            <person name="Klenk H.-P."/>
            <person name="Eisen J.A."/>
        </authorList>
    </citation>
    <scope>NUCLEOTIDE SEQUENCE [LARGE SCALE GENOMIC DNA]</scope>
    <source>
        <strain evidence="3">ATCC 700099 / DSM 44233 / CIP 104796 / JCM 9543 / NBRC 105858 / Y-104</strain>
    </source>
</reference>
<keyword evidence="1" id="KW-0812">Transmembrane</keyword>
<gene>
    <name evidence="2" type="ordered locus">Namu_0446</name>
</gene>
<dbReference type="EMBL" id="CP001737">
    <property type="protein sequence ID" value="ACV76866.1"/>
    <property type="molecule type" value="Genomic_DNA"/>
</dbReference>
<organism evidence="2 3">
    <name type="scientific">Nakamurella multipartita (strain ATCC 700099 / DSM 44233 / CIP 104796 / JCM 9543 / NBRC 105858 / Y-104)</name>
    <name type="common">Microsphaera multipartita</name>
    <dbReference type="NCBI Taxonomy" id="479431"/>
    <lineage>
        <taxon>Bacteria</taxon>
        <taxon>Bacillati</taxon>
        <taxon>Actinomycetota</taxon>
        <taxon>Actinomycetes</taxon>
        <taxon>Nakamurellales</taxon>
        <taxon>Nakamurellaceae</taxon>
        <taxon>Nakamurella</taxon>
    </lineage>
</organism>
<dbReference type="KEGG" id="nml:Namu_0446"/>
<evidence type="ECO:0000256" key="1">
    <source>
        <dbReference type="SAM" id="Phobius"/>
    </source>
</evidence>
<reference evidence="2 3" key="2">
    <citation type="journal article" date="2010" name="Stand. Genomic Sci.">
        <title>Complete genome sequence of Nakamurella multipartita type strain (Y-104).</title>
        <authorList>
            <person name="Tice H."/>
            <person name="Mayilraj S."/>
            <person name="Sims D."/>
            <person name="Lapidus A."/>
            <person name="Nolan M."/>
            <person name="Lucas S."/>
            <person name="Glavina Del Rio T."/>
            <person name="Copeland A."/>
            <person name="Cheng J.F."/>
            <person name="Meincke L."/>
            <person name="Bruce D."/>
            <person name="Goodwin L."/>
            <person name="Pitluck S."/>
            <person name="Ivanova N."/>
            <person name="Mavromatis K."/>
            <person name="Ovchinnikova G."/>
            <person name="Pati A."/>
            <person name="Chen A."/>
            <person name="Palaniappan K."/>
            <person name="Land M."/>
            <person name="Hauser L."/>
            <person name="Chang Y.J."/>
            <person name="Jeffries C.D."/>
            <person name="Detter J.C."/>
            <person name="Brettin T."/>
            <person name="Rohde M."/>
            <person name="Goker M."/>
            <person name="Bristow J."/>
            <person name="Eisen J.A."/>
            <person name="Markowitz V."/>
            <person name="Hugenholtz P."/>
            <person name="Kyrpides N.C."/>
            <person name="Klenk H.P."/>
            <person name="Chen F."/>
        </authorList>
    </citation>
    <scope>NUCLEOTIDE SEQUENCE [LARGE SCALE GENOMIC DNA]</scope>
    <source>
        <strain evidence="3">ATCC 700099 / DSM 44233 / CIP 104796 / JCM 9543 / NBRC 105858 / Y-104</strain>
    </source>
</reference>
<dbReference type="HOGENOM" id="CLU_2826623_0_0_11"/>
<dbReference type="RefSeq" id="WP_015745784.1">
    <property type="nucleotide sequence ID" value="NC_013235.1"/>
</dbReference>